<protein>
    <submittedName>
        <fullName evidence="9">MFS transporter</fullName>
    </submittedName>
</protein>
<keyword evidence="5 7" id="KW-1133">Transmembrane helix</keyword>
<keyword evidence="6 7" id="KW-0472">Membrane</keyword>
<feature type="transmembrane region" description="Helical" evidence="7">
    <location>
        <begin position="281"/>
        <end position="300"/>
    </location>
</feature>
<dbReference type="EMBL" id="JBBKTX010000010">
    <property type="protein sequence ID" value="MFK4752639.1"/>
    <property type="molecule type" value="Genomic_DNA"/>
</dbReference>
<evidence type="ECO:0000256" key="4">
    <source>
        <dbReference type="ARBA" id="ARBA00022692"/>
    </source>
</evidence>
<evidence type="ECO:0000256" key="1">
    <source>
        <dbReference type="ARBA" id="ARBA00004651"/>
    </source>
</evidence>
<evidence type="ECO:0000256" key="5">
    <source>
        <dbReference type="ARBA" id="ARBA00022989"/>
    </source>
</evidence>
<proteinExistence type="predicted"/>
<feature type="transmembrane region" description="Helical" evidence="7">
    <location>
        <begin position="101"/>
        <end position="121"/>
    </location>
</feature>
<keyword evidence="4 7" id="KW-0812">Transmembrane</keyword>
<evidence type="ECO:0000256" key="3">
    <source>
        <dbReference type="ARBA" id="ARBA00022475"/>
    </source>
</evidence>
<feature type="domain" description="Major facilitator superfamily (MFS) profile" evidence="8">
    <location>
        <begin position="15"/>
        <end position="390"/>
    </location>
</feature>
<dbReference type="PANTHER" id="PTHR23517">
    <property type="entry name" value="RESISTANCE PROTEIN MDTM, PUTATIVE-RELATED-RELATED"/>
    <property type="match status" value="1"/>
</dbReference>
<evidence type="ECO:0000259" key="8">
    <source>
        <dbReference type="PROSITE" id="PS50850"/>
    </source>
</evidence>
<name>A0ABW8NI42_9GAMM</name>
<gene>
    <name evidence="9" type="ORF">WG929_09505</name>
</gene>
<dbReference type="InterPro" id="IPR005829">
    <property type="entry name" value="Sugar_transporter_CS"/>
</dbReference>
<feature type="transmembrane region" description="Helical" evidence="7">
    <location>
        <begin position="169"/>
        <end position="189"/>
    </location>
</feature>
<dbReference type="PROSITE" id="PS00216">
    <property type="entry name" value="SUGAR_TRANSPORT_1"/>
    <property type="match status" value="1"/>
</dbReference>
<dbReference type="Proteomes" id="UP001620597">
    <property type="component" value="Unassembled WGS sequence"/>
</dbReference>
<evidence type="ECO:0000313" key="9">
    <source>
        <dbReference type="EMBL" id="MFK4752639.1"/>
    </source>
</evidence>
<feature type="transmembrane region" description="Helical" evidence="7">
    <location>
        <begin position="365"/>
        <end position="387"/>
    </location>
</feature>
<dbReference type="PANTHER" id="PTHR23517:SF3">
    <property type="entry name" value="INTEGRAL MEMBRANE TRANSPORT PROTEIN"/>
    <property type="match status" value="1"/>
</dbReference>
<evidence type="ECO:0000256" key="6">
    <source>
        <dbReference type="ARBA" id="ARBA00023136"/>
    </source>
</evidence>
<dbReference type="Gene3D" id="1.20.1250.20">
    <property type="entry name" value="MFS general substrate transporter like domains"/>
    <property type="match status" value="2"/>
</dbReference>
<evidence type="ECO:0000256" key="7">
    <source>
        <dbReference type="SAM" id="Phobius"/>
    </source>
</evidence>
<dbReference type="RefSeq" id="WP_416205844.1">
    <property type="nucleotide sequence ID" value="NZ_JBBKTX010000010.1"/>
</dbReference>
<accession>A0ABW8NI42</accession>
<feature type="transmembrane region" description="Helical" evidence="7">
    <location>
        <begin position="142"/>
        <end position="163"/>
    </location>
</feature>
<dbReference type="InterPro" id="IPR020846">
    <property type="entry name" value="MFS_dom"/>
</dbReference>
<dbReference type="InterPro" id="IPR036259">
    <property type="entry name" value="MFS_trans_sf"/>
</dbReference>
<sequence length="400" mass="41263">MSTSSPSLRLLLTSLVWPVYLPGLLTATAQTAILVLLPLYVLELGYSPSIAALMLATRGIGQLAGDIPAGIVAGRWGDKICLMLGAAAYVVGYGLMTLTDVPLLLGLGGVIAGMGMSFSLIGRQSYVTTRAPVHQRGRAISLMAGAMRVGSLLGPALGGLAAVKFGYQATFLVLVLLCLLSLLIVFLSADRGEPEADRTPHSFIAIIQVLTDHRQAFLSAGLAMISLQFMRAGRVVLLPLAGNAIGLSVAEIGLVVAAAALMDSLMFIPAGIIMDRWGRKAAAAPSLLLFACGLAALGWADSYLSLLLSALLIGFANGVSAGLVMVLGSDFAPATGRARFMGVWKLVSDSGQAAAPLAISALLTAGSLLLCSQLIAATGLIGLYVMASRMNETLIKKTGP</sequence>
<dbReference type="Pfam" id="PF07690">
    <property type="entry name" value="MFS_1"/>
    <property type="match status" value="1"/>
</dbReference>
<comment type="subcellular location">
    <subcellularLocation>
        <location evidence="1">Cell membrane</location>
        <topology evidence="1">Multi-pass membrane protein</topology>
    </subcellularLocation>
</comment>
<dbReference type="SUPFAM" id="SSF103473">
    <property type="entry name" value="MFS general substrate transporter"/>
    <property type="match status" value="1"/>
</dbReference>
<comment type="caution">
    <text evidence="9">The sequence shown here is derived from an EMBL/GenBank/DDBJ whole genome shotgun (WGS) entry which is preliminary data.</text>
</comment>
<evidence type="ECO:0000313" key="10">
    <source>
        <dbReference type="Proteomes" id="UP001620597"/>
    </source>
</evidence>
<keyword evidence="3" id="KW-1003">Cell membrane</keyword>
<keyword evidence="10" id="KW-1185">Reference proteome</keyword>
<organism evidence="9 10">
    <name type="scientific">Oceanobacter antarcticus</name>
    <dbReference type="NCBI Taxonomy" id="3133425"/>
    <lineage>
        <taxon>Bacteria</taxon>
        <taxon>Pseudomonadati</taxon>
        <taxon>Pseudomonadota</taxon>
        <taxon>Gammaproteobacteria</taxon>
        <taxon>Oceanospirillales</taxon>
        <taxon>Oceanospirillaceae</taxon>
        <taxon>Oceanobacter</taxon>
    </lineage>
</organism>
<dbReference type="PROSITE" id="PS50850">
    <property type="entry name" value="MFS"/>
    <property type="match status" value="1"/>
</dbReference>
<evidence type="ECO:0000256" key="2">
    <source>
        <dbReference type="ARBA" id="ARBA00022448"/>
    </source>
</evidence>
<dbReference type="InterPro" id="IPR011701">
    <property type="entry name" value="MFS"/>
</dbReference>
<feature type="transmembrane region" description="Helical" evidence="7">
    <location>
        <begin position="76"/>
        <end position="95"/>
    </location>
</feature>
<feature type="transmembrane region" description="Helical" evidence="7">
    <location>
        <begin position="306"/>
        <end position="328"/>
    </location>
</feature>
<reference evidence="9 10" key="1">
    <citation type="submission" date="2024-03" db="EMBL/GenBank/DDBJ databases">
        <title>High-quality draft genome sequence of Oceanobacter sp. wDCs-4.</title>
        <authorList>
            <person name="Dong C."/>
        </authorList>
    </citation>
    <scope>NUCLEOTIDE SEQUENCE [LARGE SCALE GENOMIC DNA]</scope>
    <source>
        <strain evidence="10">wDCs-4</strain>
    </source>
</reference>
<dbReference type="InterPro" id="IPR050171">
    <property type="entry name" value="MFS_Transporters"/>
</dbReference>
<keyword evidence="2" id="KW-0813">Transport</keyword>